<proteinExistence type="inferred from homology"/>
<reference evidence="7 8" key="1">
    <citation type="submission" date="2014-07" db="EMBL/GenBank/DDBJ databases">
        <title>Genome Sequencing of Dermacoccus nishinomiyaensis.</title>
        <authorList>
            <person name="Hong K.W."/>
            <person name="Chan K.G."/>
        </authorList>
    </citation>
    <scope>NUCLEOTIDE SEQUENCE [LARGE SCALE GENOMIC DNA]</scope>
    <source>
        <strain evidence="7 8">M25</strain>
    </source>
</reference>
<dbReference type="GO" id="GO:0000287">
    <property type="term" value="F:magnesium ion binding"/>
    <property type="evidence" value="ECO:0007669"/>
    <property type="project" value="UniProtKB-ARBA"/>
</dbReference>
<dbReference type="EC" id="1.2.4.4" evidence="4"/>
<dbReference type="SUPFAM" id="SSF52518">
    <property type="entry name" value="Thiamin diphosphate-binding fold (THDP-binding)"/>
    <property type="match status" value="1"/>
</dbReference>
<dbReference type="PANTHER" id="PTHR43380">
    <property type="entry name" value="2-OXOISOVALERATE DEHYDROGENASE SUBUNIT ALPHA, MITOCHONDRIAL"/>
    <property type="match status" value="1"/>
</dbReference>
<evidence type="ECO:0000256" key="1">
    <source>
        <dbReference type="ARBA" id="ARBA00001964"/>
    </source>
</evidence>
<comment type="cofactor">
    <cofactor evidence="1 4">
        <name>thiamine diphosphate</name>
        <dbReference type="ChEBI" id="CHEBI:58937"/>
    </cofactor>
</comment>
<name>A0A075JFB5_9MICO</name>
<dbReference type="Pfam" id="PF00676">
    <property type="entry name" value="E1_dh"/>
    <property type="match status" value="1"/>
</dbReference>
<evidence type="ECO:0000256" key="4">
    <source>
        <dbReference type="RuleBase" id="RU365014"/>
    </source>
</evidence>
<dbReference type="CDD" id="cd02000">
    <property type="entry name" value="TPP_E1_PDC_ADC_BCADC"/>
    <property type="match status" value="1"/>
</dbReference>
<dbReference type="Proteomes" id="UP000027986">
    <property type="component" value="Chromosome"/>
</dbReference>
<comment type="similarity">
    <text evidence="4">Belongs to the BCKDHA family.</text>
</comment>
<dbReference type="GO" id="GO:0003863">
    <property type="term" value="F:branched-chain 2-oxo acid dehydrogenase activity"/>
    <property type="evidence" value="ECO:0007669"/>
    <property type="project" value="UniProtKB-EC"/>
</dbReference>
<evidence type="ECO:0000256" key="5">
    <source>
        <dbReference type="SAM" id="MobiDB-lite"/>
    </source>
</evidence>
<dbReference type="KEGG" id="dni:HX89_02110"/>
<sequence length="426" mass="46693">MTSPPNASRPALRATSRKEETMTIPDASRTNHAAHLDGVTHVAGHALDGKPDITDGGPDMVQLIAPNGTRSPMTSVNEPYMEALKAITAEEVRAMYRDMVLVRRFDIEGYSLQRQGELGLWPQLLGQEAAQVAAGHALREQDYGFPGYREHGVAFCRGIQPSQVFALYRGVTHGGHDPRKHNFNTSTIVIGNQMLNAVGYAMGLRLDGVVGTGDVNVDAAVMAFTGDGGTSQGDFNEAMVYAAVNHSPMVFFIQNNGWAISEPNTRQFIIPPYKRADGFGFPGVRTDGNDVLATYAVTRRSLDNARSGLGPTLVEAFTYRMGAHTTSDDPSRYRDSAHVEAWKAKDPIARLRSLLERENHADAAFFDDVDAEAKELAAEWRRSCLEMPDPEMTAMFDHAYTVMDDQLTAQRDEFAAYLASFEDDAA</sequence>
<evidence type="ECO:0000256" key="2">
    <source>
        <dbReference type="ARBA" id="ARBA00023002"/>
    </source>
</evidence>
<gene>
    <name evidence="7" type="ORF">HX89_02110</name>
</gene>
<keyword evidence="7" id="KW-0670">Pyruvate</keyword>
<comment type="function">
    <text evidence="4">The branched-chain alpha-keto dehydrogenase complex catalyzes the overall conversion of alpha-keto acids to acyl-CoA and CO(2). It contains multiple copies of three enzymatic components: branched-chain alpha-keto acid decarboxylase (E1), lipoamide acyltransferase (E2) and lipoamide dehydrogenase (E3).</text>
</comment>
<protein>
    <recommendedName>
        <fullName evidence="4">2-oxoisovalerate dehydrogenase subunit alpha</fullName>
        <ecNumber evidence="4">1.2.4.4</ecNumber>
    </recommendedName>
    <alternativeName>
        <fullName evidence="4">Branched-chain alpha-keto acid dehydrogenase E1 component alpha chain</fullName>
    </alternativeName>
</protein>
<evidence type="ECO:0000313" key="8">
    <source>
        <dbReference type="Proteomes" id="UP000027986"/>
    </source>
</evidence>
<dbReference type="GO" id="GO:0009083">
    <property type="term" value="P:branched-chain amino acid catabolic process"/>
    <property type="evidence" value="ECO:0007669"/>
    <property type="project" value="TreeGrafter"/>
</dbReference>
<dbReference type="InterPro" id="IPR050771">
    <property type="entry name" value="Alpha-ketoacid_DH_E1_comp"/>
</dbReference>
<dbReference type="InterPro" id="IPR029061">
    <property type="entry name" value="THDP-binding"/>
</dbReference>
<dbReference type="Gene3D" id="3.40.50.970">
    <property type="match status" value="1"/>
</dbReference>
<organism evidence="7 8">
    <name type="scientific">Dermacoccus nishinomiyaensis</name>
    <dbReference type="NCBI Taxonomy" id="1274"/>
    <lineage>
        <taxon>Bacteria</taxon>
        <taxon>Bacillati</taxon>
        <taxon>Actinomycetota</taxon>
        <taxon>Actinomycetes</taxon>
        <taxon>Micrococcales</taxon>
        <taxon>Dermacoccaceae</taxon>
        <taxon>Dermacoccus</taxon>
    </lineage>
</organism>
<dbReference type="EMBL" id="CP008889">
    <property type="protein sequence ID" value="AIF39972.1"/>
    <property type="molecule type" value="Genomic_DNA"/>
</dbReference>
<keyword evidence="8" id="KW-1185">Reference proteome</keyword>
<evidence type="ECO:0000313" key="7">
    <source>
        <dbReference type="EMBL" id="AIF39972.1"/>
    </source>
</evidence>
<dbReference type="InterPro" id="IPR001017">
    <property type="entry name" value="DH_E1"/>
</dbReference>
<dbReference type="HOGENOM" id="CLU_029393_1_0_11"/>
<comment type="catalytic activity">
    <reaction evidence="4">
        <text>N(6)-[(R)-lipoyl]-L-lysyl-[protein] + 3-methyl-2-oxobutanoate + H(+) = N(6)-[(R)-S(8)-2-methylpropanoyldihydrolipoyl]-L-lysyl-[protein] + CO2</text>
        <dbReference type="Rhea" id="RHEA:13457"/>
        <dbReference type="Rhea" id="RHEA-COMP:10474"/>
        <dbReference type="Rhea" id="RHEA-COMP:10497"/>
        <dbReference type="ChEBI" id="CHEBI:11851"/>
        <dbReference type="ChEBI" id="CHEBI:15378"/>
        <dbReference type="ChEBI" id="CHEBI:16526"/>
        <dbReference type="ChEBI" id="CHEBI:83099"/>
        <dbReference type="ChEBI" id="CHEBI:83142"/>
        <dbReference type="EC" id="1.2.4.4"/>
    </reaction>
</comment>
<evidence type="ECO:0000256" key="3">
    <source>
        <dbReference type="ARBA" id="ARBA00023052"/>
    </source>
</evidence>
<dbReference type="PANTHER" id="PTHR43380:SF1">
    <property type="entry name" value="2-OXOISOVALERATE DEHYDROGENASE SUBUNIT ALPHA, MITOCHONDRIAL"/>
    <property type="match status" value="1"/>
</dbReference>
<dbReference type="AlphaFoldDB" id="A0A075JFB5"/>
<feature type="region of interest" description="Disordered" evidence="5">
    <location>
        <begin position="1"/>
        <end position="25"/>
    </location>
</feature>
<feature type="domain" description="Dehydrogenase E1 component" evidence="6">
    <location>
        <begin position="97"/>
        <end position="376"/>
    </location>
</feature>
<keyword evidence="2 4" id="KW-0560">Oxidoreductase</keyword>
<accession>A0A075JFB5</accession>
<dbReference type="eggNOG" id="COG1071">
    <property type="taxonomic scope" value="Bacteria"/>
</dbReference>
<keyword evidence="3 4" id="KW-0786">Thiamine pyrophosphate</keyword>
<evidence type="ECO:0000259" key="6">
    <source>
        <dbReference type="Pfam" id="PF00676"/>
    </source>
</evidence>